<evidence type="ECO:0000259" key="3">
    <source>
        <dbReference type="Pfam" id="PF03061"/>
    </source>
</evidence>
<name>A0A2A2AHI5_9BURK</name>
<feature type="region of interest" description="Disordered" evidence="2">
    <location>
        <begin position="142"/>
        <end position="180"/>
    </location>
</feature>
<evidence type="ECO:0000313" key="5">
    <source>
        <dbReference type="Proteomes" id="UP000218054"/>
    </source>
</evidence>
<dbReference type="GO" id="GO:0016289">
    <property type="term" value="F:acyl-CoA hydrolase activity"/>
    <property type="evidence" value="ECO:0007669"/>
    <property type="project" value="TreeGrafter"/>
</dbReference>
<keyword evidence="1" id="KW-0378">Hydrolase</keyword>
<dbReference type="InterPro" id="IPR029069">
    <property type="entry name" value="HotDog_dom_sf"/>
</dbReference>
<dbReference type="InterPro" id="IPR052723">
    <property type="entry name" value="Acyl-CoA_thioesterase_PaaI"/>
</dbReference>
<dbReference type="NCBIfam" id="TIGR00369">
    <property type="entry name" value="unchar_dom_1"/>
    <property type="match status" value="1"/>
</dbReference>
<dbReference type="AlphaFoldDB" id="A0A2A2AHI5"/>
<dbReference type="Pfam" id="PF03061">
    <property type="entry name" value="4HBT"/>
    <property type="match status" value="1"/>
</dbReference>
<dbReference type="PANTHER" id="PTHR42856:SF1">
    <property type="entry name" value="ACYL-COENZYME A THIOESTERASE PAAI"/>
    <property type="match status" value="1"/>
</dbReference>
<protein>
    <submittedName>
        <fullName evidence="4">Phenylacetic acid degradation protein</fullName>
    </submittedName>
</protein>
<dbReference type="SUPFAM" id="SSF54637">
    <property type="entry name" value="Thioesterase/thiol ester dehydrase-isomerase"/>
    <property type="match status" value="1"/>
</dbReference>
<dbReference type="InterPro" id="IPR003736">
    <property type="entry name" value="PAAI_dom"/>
</dbReference>
<comment type="caution">
    <text evidence="4">The sequence shown here is derived from an EMBL/GenBank/DDBJ whole genome shotgun (WGS) entry which is preliminary data.</text>
</comment>
<sequence>MSTAYDLAHASPAQQGAAQKALDNLGFTVPFIEHLGIEFLSYGEGASHLRIAPLPEHMNAYGMAHGGVVMTLLDVTMAFAALEPDRPGLGAITVEMKSTFLRPSTGVLTARGRLIHRTRTLVFLEATVFNGEGQPSAQASGTFVLKERPAAAPAPSAGSAHSAEGAGSAGNAGSGNTASR</sequence>
<dbReference type="PANTHER" id="PTHR42856">
    <property type="entry name" value="ACYL-COENZYME A THIOESTERASE PAAI"/>
    <property type="match status" value="1"/>
</dbReference>
<gene>
    <name evidence="4" type="ORF">CK625_06135</name>
</gene>
<feature type="domain" description="Thioesterase" evidence="3">
    <location>
        <begin position="61"/>
        <end position="134"/>
    </location>
</feature>
<reference evidence="4 5" key="1">
    <citation type="submission" date="2017-08" db="EMBL/GenBank/DDBJ databases">
        <title>WGS of Clinical strains of the CDC Group NO-1 linked to zoonotic infections in humans.</title>
        <authorList>
            <person name="Bernier A.-M."/>
            <person name="Bernard K."/>
        </authorList>
    </citation>
    <scope>NUCLEOTIDE SEQUENCE [LARGE SCALE GENOMIC DNA]</scope>
    <source>
        <strain evidence="4 5">NML00-0135</strain>
    </source>
</reference>
<dbReference type="InterPro" id="IPR006683">
    <property type="entry name" value="Thioestr_dom"/>
</dbReference>
<keyword evidence="5" id="KW-1185">Reference proteome</keyword>
<organism evidence="4 5">
    <name type="scientific">Vandammella animalimorsus</name>
    <dbReference type="NCBI Taxonomy" id="2029117"/>
    <lineage>
        <taxon>Bacteria</taxon>
        <taxon>Pseudomonadati</taxon>
        <taxon>Pseudomonadota</taxon>
        <taxon>Betaproteobacteria</taxon>
        <taxon>Burkholderiales</taxon>
        <taxon>Comamonadaceae</taxon>
        <taxon>Vandammella</taxon>
    </lineage>
</organism>
<feature type="compositionally biased region" description="Low complexity" evidence="2">
    <location>
        <begin position="150"/>
        <end position="166"/>
    </location>
</feature>
<evidence type="ECO:0000256" key="2">
    <source>
        <dbReference type="SAM" id="MobiDB-lite"/>
    </source>
</evidence>
<accession>A0A2A2AHI5</accession>
<dbReference type="Gene3D" id="3.10.129.10">
    <property type="entry name" value="Hotdog Thioesterase"/>
    <property type="match status" value="1"/>
</dbReference>
<evidence type="ECO:0000313" key="4">
    <source>
        <dbReference type="EMBL" id="PAT37208.1"/>
    </source>
</evidence>
<evidence type="ECO:0000256" key="1">
    <source>
        <dbReference type="ARBA" id="ARBA00022801"/>
    </source>
</evidence>
<dbReference type="Proteomes" id="UP000218054">
    <property type="component" value="Unassembled WGS sequence"/>
</dbReference>
<dbReference type="RefSeq" id="WP_095539438.1">
    <property type="nucleotide sequence ID" value="NZ_NSJB01000003.1"/>
</dbReference>
<proteinExistence type="predicted"/>
<dbReference type="CDD" id="cd03443">
    <property type="entry name" value="PaaI_thioesterase"/>
    <property type="match status" value="1"/>
</dbReference>
<dbReference type="EMBL" id="NSJB01000003">
    <property type="protein sequence ID" value="PAT37208.1"/>
    <property type="molecule type" value="Genomic_DNA"/>
</dbReference>